<dbReference type="EMBL" id="BGPR01000771">
    <property type="protein sequence ID" value="GBM34883.1"/>
    <property type="molecule type" value="Genomic_DNA"/>
</dbReference>
<reference evidence="5 6" key="1">
    <citation type="journal article" date="2019" name="Sci. Rep.">
        <title>Orb-weaving spider Araneus ventricosus genome elucidates the spidroin gene catalogue.</title>
        <authorList>
            <person name="Kono N."/>
            <person name="Nakamura H."/>
            <person name="Ohtoshi R."/>
            <person name="Moran D.A.P."/>
            <person name="Shinohara A."/>
            <person name="Yoshida Y."/>
            <person name="Fujiwara M."/>
            <person name="Mori M."/>
            <person name="Tomita M."/>
            <person name="Arakawa K."/>
        </authorList>
    </citation>
    <scope>NUCLEOTIDE SEQUENCE [LARGE SCALE GENOMIC DNA]</scope>
</reference>
<evidence type="ECO:0000313" key="5">
    <source>
        <dbReference type="EMBL" id="GBM34883.1"/>
    </source>
</evidence>
<comment type="subcellular location">
    <subcellularLocation>
        <location evidence="1">Cytoplasm</location>
        <location evidence="1">Cytoskeleton</location>
    </subcellularLocation>
</comment>
<dbReference type="Proteomes" id="UP000499080">
    <property type="component" value="Unassembled WGS sequence"/>
</dbReference>
<dbReference type="SMART" id="SM00152">
    <property type="entry name" value="THY"/>
    <property type="match status" value="4"/>
</dbReference>
<dbReference type="InterPro" id="IPR038386">
    <property type="entry name" value="Beta-thymosin_sf"/>
</dbReference>
<gene>
    <name evidence="5" type="primary">tth-1_1</name>
    <name evidence="5" type="ORF">AVEN_146626_1</name>
</gene>
<evidence type="ECO:0000256" key="2">
    <source>
        <dbReference type="ARBA" id="ARBA00009511"/>
    </source>
</evidence>
<comment type="similarity">
    <text evidence="2">Belongs to the thymosin beta family.</text>
</comment>
<dbReference type="InterPro" id="IPR001152">
    <property type="entry name" value="Beta-thymosin"/>
</dbReference>
<dbReference type="Pfam" id="PF01290">
    <property type="entry name" value="Thymosin"/>
    <property type="match status" value="4"/>
</dbReference>
<evidence type="ECO:0000256" key="4">
    <source>
        <dbReference type="ARBA" id="ARBA00023212"/>
    </source>
</evidence>
<comment type="caution">
    <text evidence="5">The sequence shown here is derived from an EMBL/GenBank/DDBJ whole genome shotgun (WGS) entry which is preliminary data.</text>
</comment>
<dbReference type="GO" id="GO:0007015">
    <property type="term" value="P:actin filament organization"/>
    <property type="evidence" value="ECO:0007669"/>
    <property type="project" value="InterPro"/>
</dbReference>
<dbReference type="FunFam" id="1.20.5.520:FF:000001">
    <property type="entry name" value="Thymosin beta"/>
    <property type="match status" value="2"/>
</dbReference>
<dbReference type="GO" id="GO:0005829">
    <property type="term" value="C:cytosol"/>
    <property type="evidence" value="ECO:0007669"/>
    <property type="project" value="TreeGrafter"/>
</dbReference>
<evidence type="ECO:0000256" key="1">
    <source>
        <dbReference type="ARBA" id="ARBA00004245"/>
    </source>
</evidence>
<protein>
    <submittedName>
        <fullName evidence="5">Thymosin beta</fullName>
    </submittedName>
</protein>
<proteinExistence type="inferred from homology"/>
<evidence type="ECO:0000256" key="3">
    <source>
        <dbReference type="ARBA" id="ARBA00022490"/>
    </source>
</evidence>
<dbReference type="PANTHER" id="PTHR20940">
    <property type="entry name" value="TETRA THYMOSIN"/>
    <property type="match status" value="1"/>
</dbReference>
<sequence length="283" mass="31340">MHLSDGRCNSSSAEAGVLVAIASHGSTLPVGGTHPSHYCTHQGSEIPLTYPAAAHSRTYGTSSGTIYAVSIMWEEGDETCSELEKFMKNILDCSKKWSNTYPTYFFVSYLYHISILKMSSPTKSELPKVPTPLKNELAQFDSTKMKHAETLEKNQLPSKDDVQQEKVHNSILHGVEGFERSKLKSTETHEKTVLPNADDVVQEKIHQNIVSGVETFDKTALHHAETKEKAVLPSPEIIEQEKGHQKLVQGIENFDTSNLKHAETLEKNPLPTKEAIAMEKSAA</sequence>
<evidence type="ECO:0000313" key="6">
    <source>
        <dbReference type="Proteomes" id="UP000499080"/>
    </source>
</evidence>
<dbReference type="Gene3D" id="1.20.5.520">
    <property type="entry name" value="Single helix bin"/>
    <property type="match status" value="4"/>
</dbReference>
<name>A0A4Y2F0J3_ARAVE</name>
<dbReference type="OrthoDB" id="2151618at2759"/>
<keyword evidence="6" id="KW-1185">Reference proteome</keyword>
<keyword evidence="4" id="KW-0206">Cytoskeleton</keyword>
<dbReference type="GO" id="GO:0003785">
    <property type="term" value="F:actin monomer binding"/>
    <property type="evidence" value="ECO:0007669"/>
    <property type="project" value="InterPro"/>
</dbReference>
<dbReference type="AlphaFoldDB" id="A0A4Y2F0J3"/>
<keyword evidence="3" id="KW-0963">Cytoplasm</keyword>
<dbReference type="GO" id="GO:0005856">
    <property type="term" value="C:cytoskeleton"/>
    <property type="evidence" value="ECO:0007669"/>
    <property type="project" value="UniProtKB-SubCell"/>
</dbReference>
<dbReference type="PANTHER" id="PTHR20940:SF1">
    <property type="entry name" value="CIBOULOT, ISOFORM A"/>
    <property type="match status" value="1"/>
</dbReference>
<organism evidence="5 6">
    <name type="scientific">Araneus ventricosus</name>
    <name type="common">Orbweaver spider</name>
    <name type="synonym">Epeira ventricosa</name>
    <dbReference type="NCBI Taxonomy" id="182803"/>
    <lineage>
        <taxon>Eukaryota</taxon>
        <taxon>Metazoa</taxon>
        <taxon>Ecdysozoa</taxon>
        <taxon>Arthropoda</taxon>
        <taxon>Chelicerata</taxon>
        <taxon>Arachnida</taxon>
        <taxon>Araneae</taxon>
        <taxon>Araneomorphae</taxon>
        <taxon>Entelegynae</taxon>
        <taxon>Araneoidea</taxon>
        <taxon>Araneidae</taxon>
        <taxon>Araneus</taxon>
    </lineage>
</organism>
<accession>A0A4Y2F0J3</accession>